<proteinExistence type="predicted"/>
<protein>
    <submittedName>
        <fullName evidence="1">Uncharacterized protein</fullName>
    </submittedName>
</protein>
<evidence type="ECO:0000313" key="2">
    <source>
        <dbReference type="Proteomes" id="UP001143856"/>
    </source>
</evidence>
<keyword evidence="2" id="KW-1185">Reference proteome</keyword>
<evidence type="ECO:0000313" key="1">
    <source>
        <dbReference type="EMBL" id="KAJ2993800.1"/>
    </source>
</evidence>
<name>A0ACC1PLQ9_9PEZI</name>
<dbReference type="Proteomes" id="UP001143856">
    <property type="component" value="Unassembled WGS sequence"/>
</dbReference>
<comment type="caution">
    <text evidence="1">The sequence shown here is derived from an EMBL/GenBank/DDBJ whole genome shotgun (WGS) entry which is preliminary data.</text>
</comment>
<dbReference type="EMBL" id="JAPDGR010000199">
    <property type="protein sequence ID" value="KAJ2993800.1"/>
    <property type="molecule type" value="Genomic_DNA"/>
</dbReference>
<sequence length="726" mass="80449">MSFRLIGHIPNVNNGPNKSDDPIIDIPIPTGTIKSWSRRFYTLPTEVNLSSEDPNLSERELVSAATEIPDFQKPVAHSFVFHSCGRYKRDTAHTDKSGPLIPRLLQPSCRKSFSMGHLCNKFGLTEIHSSSGQHISNTIKENRFNSPYDTLNDGGQPGTCLRSTTSAGPLDGFQKLKIYLYQGMEMPAPEDIADIVISVQLPLGLQLIAPPVAIVFVEGACVRCLVALRKLMPAFRVLQVLSLRGAYPGVYLLLGQTRKLCQAFTKGVSCSKHGSQQSTQALGPGYTSDKHHQAEAAEKSDSNARLPSVEANIAHRHHTAAFHGHHHITEHLSSAVGHNAYDLLEDRNEKKIQPVFSKRNIKRSPYLEPFTKPKSVTSVNSFQWTQESVPPCHPNRSVSRMERRSPATEVAVAASGRQPQQIANEKSTHNTRSTMSEGSTVYKEKKEAHNDSGPSWRNIDTHKFRLINTPPWLKNPTKEAADATAPLYHVKTKSHEEYGHGSRHVPNIAVGGWRGHADTRTTSPAYKANSLKERHVVPARIQGSSLLPETPEISHTTPQIQIDKAPSGHNPRGVPISVLQRREIFESGQGYAEMASSAKKASPNRKTLPQRAQRRGETSTAQSGLSQPDQEPRQRHLFEQSSGPEIANPTPIAPPNHACTWKERYLALTAEIRQLKAEMSAQTSLKSSDILTPRYEEREDNINLLGLTVIMHFRDRDDIVINTDAA</sequence>
<accession>A0ACC1PLQ9</accession>
<gene>
    <name evidence="1" type="ORF">NUW58_g1732</name>
</gene>
<reference evidence="1" key="1">
    <citation type="submission" date="2022-10" db="EMBL/GenBank/DDBJ databases">
        <title>Genome Sequence of Xylaria curta.</title>
        <authorList>
            <person name="Buettner E."/>
        </authorList>
    </citation>
    <scope>NUCLEOTIDE SEQUENCE</scope>
    <source>
        <strain evidence="1">Babe10</strain>
    </source>
</reference>
<organism evidence="1 2">
    <name type="scientific">Xylaria curta</name>
    <dbReference type="NCBI Taxonomy" id="42375"/>
    <lineage>
        <taxon>Eukaryota</taxon>
        <taxon>Fungi</taxon>
        <taxon>Dikarya</taxon>
        <taxon>Ascomycota</taxon>
        <taxon>Pezizomycotina</taxon>
        <taxon>Sordariomycetes</taxon>
        <taxon>Xylariomycetidae</taxon>
        <taxon>Xylariales</taxon>
        <taxon>Xylariaceae</taxon>
        <taxon>Xylaria</taxon>
    </lineage>
</organism>